<dbReference type="InterPro" id="IPR004589">
    <property type="entry name" value="DNA_helicase_ATP-dep_RecQ"/>
</dbReference>
<keyword evidence="4" id="KW-0547">Nucleotide-binding</keyword>
<feature type="compositionally biased region" description="Basic and acidic residues" evidence="14">
    <location>
        <begin position="466"/>
        <end position="478"/>
    </location>
</feature>
<dbReference type="AlphaFoldDB" id="A0A8S4G4R1"/>
<dbReference type="GO" id="GO:0000724">
    <property type="term" value="P:double-strand break repair via homologous recombination"/>
    <property type="evidence" value="ECO:0007669"/>
    <property type="project" value="TreeGrafter"/>
</dbReference>
<evidence type="ECO:0000256" key="4">
    <source>
        <dbReference type="ARBA" id="ARBA00022741"/>
    </source>
</evidence>
<feature type="compositionally biased region" description="Basic residues" evidence="14">
    <location>
        <begin position="938"/>
        <end position="953"/>
    </location>
</feature>
<dbReference type="EC" id="5.6.2.4" evidence="12"/>
<dbReference type="InterPro" id="IPR002464">
    <property type="entry name" value="DNA/RNA_helicase_DEAH_CS"/>
</dbReference>
<dbReference type="GO" id="GO:0006355">
    <property type="term" value="P:regulation of DNA-templated transcription"/>
    <property type="evidence" value="ECO:0007669"/>
    <property type="project" value="InterPro"/>
</dbReference>
<dbReference type="PROSITE" id="PS51192">
    <property type="entry name" value="HELICASE_ATP_BIND_1"/>
    <property type="match status" value="1"/>
</dbReference>
<dbReference type="Pfam" id="PF00271">
    <property type="entry name" value="Helicase_C"/>
    <property type="match status" value="1"/>
</dbReference>
<evidence type="ECO:0000256" key="6">
    <source>
        <dbReference type="ARBA" id="ARBA00022806"/>
    </source>
</evidence>
<dbReference type="SMART" id="SM00490">
    <property type="entry name" value="HELICc"/>
    <property type="match status" value="1"/>
</dbReference>
<organism evidence="17 18">
    <name type="scientific">Plutella xylostella</name>
    <name type="common">Diamondback moth</name>
    <name type="synonym">Plutella maculipennis</name>
    <dbReference type="NCBI Taxonomy" id="51655"/>
    <lineage>
        <taxon>Eukaryota</taxon>
        <taxon>Metazoa</taxon>
        <taxon>Ecdysozoa</taxon>
        <taxon>Arthropoda</taxon>
        <taxon>Hexapoda</taxon>
        <taxon>Insecta</taxon>
        <taxon>Pterygota</taxon>
        <taxon>Neoptera</taxon>
        <taxon>Endopterygota</taxon>
        <taxon>Lepidoptera</taxon>
        <taxon>Glossata</taxon>
        <taxon>Ditrysia</taxon>
        <taxon>Yponomeutoidea</taxon>
        <taxon>Plutellidae</taxon>
        <taxon>Plutella</taxon>
    </lineage>
</organism>
<protein>
    <recommendedName>
        <fullName evidence="12">DNA 3'-5' helicase</fullName>
        <ecNumber evidence="12">5.6.2.4</ecNumber>
    </recommendedName>
</protein>
<evidence type="ECO:0000256" key="12">
    <source>
        <dbReference type="ARBA" id="ARBA00034808"/>
    </source>
</evidence>
<dbReference type="Gene3D" id="6.10.250.3140">
    <property type="match status" value="1"/>
</dbReference>
<dbReference type="GO" id="GO:0016787">
    <property type="term" value="F:hydrolase activity"/>
    <property type="evidence" value="ECO:0007669"/>
    <property type="project" value="UniProtKB-KW"/>
</dbReference>
<dbReference type="InterPro" id="IPR014001">
    <property type="entry name" value="Helicase_ATP-bd"/>
</dbReference>
<dbReference type="PROSITE" id="PS51194">
    <property type="entry name" value="HELICASE_CTER"/>
    <property type="match status" value="1"/>
</dbReference>
<dbReference type="GO" id="GO:0005694">
    <property type="term" value="C:chromosome"/>
    <property type="evidence" value="ECO:0007669"/>
    <property type="project" value="InterPro"/>
</dbReference>
<keyword evidence="9" id="KW-0413">Isomerase</keyword>
<dbReference type="Gene3D" id="3.40.50.300">
    <property type="entry name" value="P-loop containing nucleotide triphosphate hydrolases"/>
    <property type="match status" value="2"/>
</dbReference>
<evidence type="ECO:0000256" key="3">
    <source>
        <dbReference type="ARBA" id="ARBA00022723"/>
    </source>
</evidence>
<keyword evidence="3" id="KW-0479">Metal-binding</keyword>
<feature type="compositionally biased region" description="Polar residues" evidence="14">
    <location>
        <begin position="717"/>
        <end position="732"/>
    </location>
</feature>
<sequence>MDNLSEKLLECFGHRKFKSELQERAIRAVARGVHDVYISMPTGSGKSLCFQLPAMLEVNKVAIVFSPLLALIKDQIDHLAKYKIPAESINSKMTVKDRERVLNDLHSMKPDTRFLYITPEQAATTTFRSLMEHLIKYKKVSYVVVDEAHCVSEWGHDFRPDYLKLGELREKYRSVPWVALTATASTEVAKDIMTNLKLLTPVAQFKTPSFRKNLFYDVIYQNCIQDEVGHLMEFLKKSLGTEDPNMPNMKPKDKNAVIVYCRTREQTEDICNMLNKRGLSALAYHAGLKQSERVSVQERWSGGEVPAVVATVSFGMGVDKAGVRAVAHWGVAHNVAAYYQESGRAGRDGKPAFCRIYYDRAERNTVDFLLKSEMGRAKTPEQKQRCKNSYDSFSIMVKYCEEVKCRHKTFADFFGEEPPSCLARCDVCTDPRAVQRALDQHQRRAMSATLNRGGFISNGVDHNDLYGEGRYGQKKESEQYDNGDSSSDGEDSRRRVAQQTSSLIQQEFASRRKGKGGEGKKGDDAESAKWAKVRAAESTGVKVNGLTIPGREGYLSLLTDALHANLTNMAGLDEPSHPGGLARDQVEQLAVDMEYEAFTGSTVVSLYRRSVVKMISAVKACKEHLYPPLKEFSPRKRGTLHEFVREYEQARSQEQAAKYPGFVTASELERGASSETKNEATELSKAEKETKRKANSFRRDPLTQTKLKSFFTKASEKSASNSPNVDSESSNGFGDANEDSQGLPENNPGDHHPSNEDSNDNEHSGKRIFINITLQGVKKEIEIKKEDKRGKSSKHEERRSDGEGKHSKREENKKSCEDKNSSKHKHHEEKSSRSHKDDKDTKSISKSAEKSPVKPVAKRKIKALFGDSSESETEEVPVKKPKNEDEKYKPHNESHHHSEHKEKDKQKKSKHETDNKDRHSKHNDSKGSKSKHEEHKSSKNKHHEQKPTKHRHDEHKSDKSKHEKHSNDKENNNNTKEDRSEKDTKLPSISKDDAMFGDSGSESDRELMIDLGDAEEINDSRKKVKVEDPDATVVIGNISTADTEKLNDSIDSMSSEPMDVTEIKKLDKAIKLSEEADKVLEKLKQFAELPPEPIIVKQEVKTEKPTDKVEKSTKAHESKSSKHKSRLSLSGKDKERHHRSDRSKIDADILGVSKVSKIAEEKETKKDNKEKKTEKLDMASLVVKLLMPYYKKQKISTRELFKITARHIVHQLLAIQVTEETAIKMLLKSTFKKIKIEKEADLAVKINLKNV</sequence>
<feature type="compositionally biased region" description="Basic and acidic residues" evidence="14">
    <location>
        <begin position="777"/>
        <end position="821"/>
    </location>
</feature>
<dbReference type="PANTHER" id="PTHR13710">
    <property type="entry name" value="DNA HELICASE RECQ FAMILY MEMBER"/>
    <property type="match status" value="1"/>
</dbReference>
<evidence type="ECO:0000313" key="18">
    <source>
        <dbReference type="Proteomes" id="UP000653454"/>
    </source>
</evidence>
<accession>A0A8S4G4R1</accession>
<dbReference type="InterPro" id="IPR011545">
    <property type="entry name" value="DEAD/DEAH_box_helicase_dom"/>
</dbReference>
<gene>
    <name evidence="17" type="ORF">PLXY2_LOCUS13497</name>
</gene>
<evidence type="ECO:0000256" key="11">
    <source>
        <dbReference type="ARBA" id="ARBA00034617"/>
    </source>
</evidence>
<keyword evidence="18" id="KW-1185">Reference proteome</keyword>
<dbReference type="FunFam" id="3.40.50.300:FF:000444">
    <property type="entry name" value="ATP-dependent DNA helicase"/>
    <property type="match status" value="1"/>
</dbReference>
<feature type="domain" description="Helicase C-terminal" evidence="16">
    <location>
        <begin position="227"/>
        <end position="390"/>
    </location>
</feature>
<dbReference type="GO" id="GO:0005737">
    <property type="term" value="C:cytoplasm"/>
    <property type="evidence" value="ECO:0007669"/>
    <property type="project" value="TreeGrafter"/>
</dbReference>
<comment type="similarity">
    <text evidence="2">Belongs to the helicase family. RecQ subfamily.</text>
</comment>
<evidence type="ECO:0000256" key="7">
    <source>
        <dbReference type="ARBA" id="ARBA00022840"/>
    </source>
</evidence>
<evidence type="ECO:0000256" key="8">
    <source>
        <dbReference type="ARBA" id="ARBA00023125"/>
    </source>
</evidence>
<dbReference type="GO" id="GO:0043138">
    <property type="term" value="F:3'-5' DNA helicase activity"/>
    <property type="evidence" value="ECO:0007669"/>
    <property type="project" value="UniProtKB-EC"/>
</dbReference>
<dbReference type="PANTHER" id="PTHR13710:SF152">
    <property type="entry name" value="ATP-DEPENDENT DNA HELICASE Q5"/>
    <property type="match status" value="1"/>
</dbReference>
<dbReference type="GO" id="GO:0005634">
    <property type="term" value="C:nucleus"/>
    <property type="evidence" value="ECO:0007669"/>
    <property type="project" value="UniProtKB-SubCell"/>
</dbReference>
<dbReference type="PROSITE" id="PS00690">
    <property type="entry name" value="DEAH_ATP_HELICASE"/>
    <property type="match status" value="1"/>
</dbReference>
<feature type="region of interest" description="Disordered" evidence="14">
    <location>
        <begin position="668"/>
        <end position="1007"/>
    </location>
</feature>
<evidence type="ECO:0000259" key="15">
    <source>
        <dbReference type="PROSITE" id="PS51192"/>
    </source>
</evidence>
<dbReference type="Pfam" id="PF00270">
    <property type="entry name" value="DEAD"/>
    <property type="match status" value="1"/>
</dbReference>
<name>A0A8S4G4R1_PLUXY</name>
<dbReference type="EMBL" id="CAJHNJ030000098">
    <property type="protein sequence ID" value="CAG9135259.1"/>
    <property type="molecule type" value="Genomic_DNA"/>
</dbReference>
<keyword evidence="7" id="KW-0067">ATP-binding</keyword>
<dbReference type="Pfam" id="PF08236">
    <property type="entry name" value="SRI"/>
    <property type="match status" value="1"/>
</dbReference>
<feature type="domain" description="Helicase ATP-binding" evidence="15">
    <location>
        <begin position="27"/>
        <end position="202"/>
    </location>
</feature>
<dbReference type="SMART" id="SM00487">
    <property type="entry name" value="DEXDc"/>
    <property type="match status" value="1"/>
</dbReference>
<comment type="catalytic activity">
    <reaction evidence="11">
        <text>Couples ATP hydrolysis with the unwinding of duplex DNA by translocating in the 3'-5' direction.</text>
        <dbReference type="EC" id="5.6.2.4"/>
    </reaction>
</comment>
<evidence type="ECO:0000256" key="2">
    <source>
        <dbReference type="ARBA" id="ARBA00005446"/>
    </source>
</evidence>
<feature type="compositionally biased region" description="Basic and acidic residues" evidence="14">
    <location>
        <begin position="954"/>
        <end position="994"/>
    </location>
</feature>
<keyword evidence="10" id="KW-0539">Nucleus</keyword>
<feature type="region of interest" description="Disordered" evidence="14">
    <location>
        <begin position="1091"/>
        <end position="1145"/>
    </location>
</feature>
<feature type="compositionally biased region" description="Basic and acidic residues" evidence="14">
    <location>
        <begin position="515"/>
        <end position="529"/>
    </location>
</feature>
<dbReference type="InterPro" id="IPR013257">
    <property type="entry name" value="SRI"/>
</dbReference>
<dbReference type="Pfam" id="PF16124">
    <property type="entry name" value="RecQ_Zn_bind"/>
    <property type="match status" value="1"/>
</dbReference>
<proteinExistence type="inferred from homology"/>
<dbReference type="GO" id="GO:0005524">
    <property type="term" value="F:ATP binding"/>
    <property type="evidence" value="ECO:0007669"/>
    <property type="project" value="UniProtKB-KW"/>
</dbReference>
<evidence type="ECO:0000256" key="10">
    <source>
        <dbReference type="ARBA" id="ARBA00023242"/>
    </source>
</evidence>
<comment type="caution">
    <text evidence="17">The sequence shown here is derived from an EMBL/GenBank/DDBJ whole genome shotgun (WGS) entry which is preliminary data.</text>
</comment>
<dbReference type="GO" id="GO:0046872">
    <property type="term" value="F:metal ion binding"/>
    <property type="evidence" value="ECO:0007669"/>
    <property type="project" value="UniProtKB-KW"/>
</dbReference>
<dbReference type="InterPro" id="IPR027417">
    <property type="entry name" value="P-loop_NTPase"/>
</dbReference>
<comment type="catalytic activity">
    <reaction evidence="13">
        <text>ATP + H2O = ADP + phosphate + H(+)</text>
        <dbReference type="Rhea" id="RHEA:13065"/>
        <dbReference type="ChEBI" id="CHEBI:15377"/>
        <dbReference type="ChEBI" id="CHEBI:15378"/>
        <dbReference type="ChEBI" id="CHEBI:30616"/>
        <dbReference type="ChEBI" id="CHEBI:43474"/>
        <dbReference type="ChEBI" id="CHEBI:456216"/>
    </reaction>
</comment>
<reference evidence="17" key="1">
    <citation type="submission" date="2020-11" db="EMBL/GenBank/DDBJ databases">
        <authorList>
            <person name="Whiteford S."/>
        </authorList>
    </citation>
    <scope>NUCLEOTIDE SEQUENCE</scope>
</reference>
<dbReference type="GO" id="GO:0009378">
    <property type="term" value="F:four-way junction helicase activity"/>
    <property type="evidence" value="ECO:0007669"/>
    <property type="project" value="TreeGrafter"/>
</dbReference>
<evidence type="ECO:0000256" key="14">
    <source>
        <dbReference type="SAM" id="MobiDB-lite"/>
    </source>
</evidence>
<dbReference type="NCBIfam" id="TIGR00614">
    <property type="entry name" value="recQ_fam"/>
    <property type="match status" value="1"/>
</dbReference>
<keyword evidence="5" id="KW-0378">Hydrolase</keyword>
<feature type="compositionally biased region" description="Basic and acidic residues" evidence="14">
    <location>
        <begin position="748"/>
        <end position="765"/>
    </location>
</feature>
<feature type="compositionally biased region" description="Basic and acidic residues" evidence="14">
    <location>
        <begin position="828"/>
        <end position="852"/>
    </location>
</feature>
<evidence type="ECO:0000256" key="13">
    <source>
        <dbReference type="ARBA" id="ARBA00049360"/>
    </source>
</evidence>
<keyword evidence="8" id="KW-0238">DNA-binding</keyword>
<keyword evidence="6" id="KW-0347">Helicase</keyword>
<dbReference type="InterPro" id="IPR032284">
    <property type="entry name" value="RecQ_Zn-bd"/>
</dbReference>
<feature type="compositionally biased region" description="Basic and acidic residues" evidence="14">
    <location>
        <begin position="668"/>
        <end position="701"/>
    </location>
</feature>
<feature type="compositionally biased region" description="Basic and acidic residues" evidence="14">
    <location>
        <begin position="876"/>
        <end position="937"/>
    </location>
</feature>
<evidence type="ECO:0000259" key="16">
    <source>
        <dbReference type="PROSITE" id="PS51194"/>
    </source>
</evidence>
<dbReference type="InterPro" id="IPR001650">
    <property type="entry name" value="Helicase_C-like"/>
</dbReference>
<evidence type="ECO:0000256" key="1">
    <source>
        <dbReference type="ARBA" id="ARBA00004123"/>
    </source>
</evidence>
<evidence type="ECO:0000256" key="5">
    <source>
        <dbReference type="ARBA" id="ARBA00022801"/>
    </source>
</evidence>
<dbReference type="Proteomes" id="UP000653454">
    <property type="component" value="Unassembled WGS sequence"/>
</dbReference>
<evidence type="ECO:0000313" key="17">
    <source>
        <dbReference type="EMBL" id="CAG9135259.1"/>
    </source>
</evidence>
<dbReference type="GO" id="GO:0003677">
    <property type="term" value="F:DNA binding"/>
    <property type="evidence" value="ECO:0007669"/>
    <property type="project" value="UniProtKB-KW"/>
</dbReference>
<evidence type="ECO:0000256" key="9">
    <source>
        <dbReference type="ARBA" id="ARBA00023235"/>
    </source>
</evidence>
<feature type="region of interest" description="Disordered" evidence="14">
    <location>
        <begin position="466"/>
        <end position="529"/>
    </location>
</feature>
<feature type="compositionally biased region" description="Basic and acidic residues" evidence="14">
    <location>
        <begin position="1098"/>
        <end position="1120"/>
    </location>
</feature>
<dbReference type="SUPFAM" id="SSF52540">
    <property type="entry name" value="P-loop containing nucleoside triphosphate hydrolases"/>
    <property type="match status" value="1"/>
</dbReference>
<comment type="subcellular location">
    <subcellularLocation>
        <location evidence="1">Nucleus</location>
    </subcellularLocation>
</comment>
<feature type="compositionally biased region" description="Polar residues" evidence="14">
    <location>
        <begin position="497"/>
        <end position="508"/>
    </location>
</feature>